<evidence type="ECO:0000256" key="2">
    <source>
        <dbReference type="ARBA" id="ARBA00022617"/>
    </source>
</evidence>
<evidence type="ECO:0000256" key="6">
    <source>
        <dbReference type="ARBA" id="ARBA00023033"/>
    </source>
</evidence>
<keyword evidence="2 7" id="KW-0349">Heme</keyword>
<evidence type="ECO:0000256" key="9">
    <source>
        <dbReference type="SAM" id="SignalP"/>
    </source>
</evidence>
<dbReference type="InterPro" id="IPR036396">
    <property type="entry name" value="Cyt_P450_sf"/>
</dbReference>
<dbReference type="PRINTS" id="PR00463">
    <property type="entry name" value="EP450I"/>
</dbReference>
<dbReference type="SUPFAM" id="SSF48264">
    <property type="entry name" value="Cytochrome P450"/>
    <property type="match status" value="1"/>
</dbReference>
<feature type="chain" id="PRO_5040869759" evidence="9">
    <location>
        <begin position="20"/>
        <end position="492"/>
    </location>
</feature>
<dbReference type="Proteomes" id="UP001153678">
    <property type="component" value="Unassembled WGS sequence"/>
</dbReference>
<dbReference type="Pfam" id="PF00067">
    <property type="entry name" value="p450"/>
    <property type="match status" value="1"/>
</dbReference>
<keyword evidence="11" id="KW-1185">Reference proteome</keyword>
<keyword evidence="5 7" id="KW-0408">Iron</keyword>
<dbReference type="PROSITE" id="PS00086">
    <property type="entry name" value="CYTOCHROME_P450"/>
    <property type="match status" value="1"/>
</dbReference>
<dbReference type="GO" id="GO:0020037">
    <property type="term" value="F:heme binding"/>
    <property type="evidence" value="ECO:0007669"/>
    <property type="project" value="InterPro"/>
</dbReference>
<feature type="signal peptide" evidence="9">
    <location>
        <begin position="1"/>
        <end position="19"/>
    </location>
</feature>
<dbReference type="PRINTS" id="PR00385">
    <property type="entry name" value="P450"/>
</dbReference>
<proteinExistence type="inferred from homology"/>
<comment type="cofactor">
    <cofactor evidence="7">
        <name>heme</name>
        <dbReference type="ChEBI" id="CHEBI:30413"/>
    </cofactor>
</comment>
<evidence type="ECO:0000313" key="11">
    <source>
        <dbReference type="Proteomes" id="UP001153678"/>
    </source>
</evidence>
<dbReference type="EMBL" id="CAMKVN010000804">
    <property type="protein sequence ID" value="CAI2171285.1"/>
    <property type="molecule type" value="Genomic_DNA"/>
</dbReference>
<evidence type="ECO:0000256" key="7">
    <source>
        <dbReference type="PIRSR" id="PIRSR602401-1"/>
    </source>
</evidence>
<comment type="similarity">
    <text evidence="1 8">Belongs to the cytochrome P450 family.</text>
</comment>
<dbReference type="AlphaFoldDB" id="A0A9W4SIQ5"/>
<organism evidence="10 11">
    <name type="scientific">Funneliformis geosporum</name>
    <dbReference type="NCBI Taxonomy" id="1117311"/>
    <lineage>
        <taxon>Eukaryota</taxon>
        <taxon>Fungi</taxon>
        <taxon>Fungi incertae sedis</taxon>
        <taxon>Mucoromycota</taxon>
        <taxon>Glomeromycotina</taxon>
        <taxon>Glomeromycetes</taxon>
        <taxon>Glomerales</taxon>
        <taxon>Glomeraceae</taxon>
        <taxon>Funneliformis</taxon>
    </lineage>
</organism>
<accession>A0A9W4SIQ5</accession>
<dbReference type="InterPro" id="IPR002401">
    <property type="entry name" value="Cyt_P450_E_grp-I"/>
</dbReference>
<dbReference type="PANTHER" id="PTHR24291:SF50">
    <property type="entry name" value="BIFUNCTIONAL ALBAFLAVENONE MONOOXYGENASE_TERPENE SYNTHASE"/>
    <property type="match status" value="1"/>
</dbReference>
<evidence type="ECO:0000256" key="5">
    <source>
        <dbReference type="ARBA" id="ARBA00023004"/>
    </source>
</evidence>
<evidence type="ECO:0000256" key="1">
    <source>
        <dbReference type="ARBA" id="ARBA00010617"/>
    </source>
</evidence>
<dbReference type="OrthoDB" id="1470350at2759"/>
<keyword evidence="9" id="KW-0732">Signal</keyword>
<dbReference type="GO" id="GO:0005506">
    <property type="term" value="F:iron ion binding"/>
    <property type="evidence" value="ECO:0007669"/>
    <property type="project" value="InterPro"/>
</dbReference>
<keyword evidence="4 8" id="KW-0560">Oxidoreductase</keyword>
<dbReference type="InterPro" id="IPR050196">
    <property type="entry name" value="Cytochrome_P450_Monoox"/>
</dbReference>
<keyword evidence="3 7" id="KW-0479">Metal-binding</keyword>
<reference evidence="10" key="1">
    <citation type="submission" date="2022-08" db="EMBL/GenBank/DDBJ databases">
        <authorList>
            <person name="Kallberg Y."/>
            <person name="Tangrot J."/>
            <person name="Rosling A."/>
        </authorList>
    </citation>
    <scope>NUCLEOTIDE SEQUENCE</scope>
    <source>
        <strain evidence="10">Wild A</strain>
    </source>
</reference>
<sequence length="492" mass="57219">MLFTIILVFISFIAYKVYQKVRVPEGLKNVPTLSFVSLVLAIFSDKGPDNRWEFMRKILEKEGIGKIWFSGEWFIVTTDLELTKDVFSKTDLYPKTSLEESYPGSLTAYYYGTNVVISNGDVWKRHRNVANPAFKSLPMHVFNETAVKLLKVIEKVDNEPIEVKDLMHRLTLDVLGRAVFGFDFNNLEDPTNIYVTTYQEVTAECDKPIYFIMPFIEYLPYFDRTEARKKIAKINELYNGLIEEKRKSMETEELSKKINNNTADLLECMIYASKDPKNPMSNEEIRYNLAIFMLAGHDTTATALSTILYVLATRKDVQRKVRDEILRVLGDDLTPTIDQQRELKYLNMVIKENLRIYPPVHQLPRRESSETIKFRNHVFLPKTPILINIYGIHHSSKYWKDPEEFIPERFEIENDEKRDQNIWLTFGGGSRICLGNNFSLIEQRVTLCALLRKYEVSLPADSIHKDKLHLGHINGTITGLQPLHLIFKKRTE</sequence>
<dbReference type="Gene3D" id="1.10.630.10">
    <property type="entry name" value="Cytochrome P450"/>
    <property type="match status" value="1"/>
</dbReference>
<gene>
    <name evidence="10" type="ORF">FWILDA_LOCUS5005</name>
</gene>
<keyword evidence="6 8" id="KW-0503">Monooxygenase</keyword>
<dbReference type="GO" id="GO:0016705">
    <property type="term" value="F:oxidoreductase activity, acting on paired donors, with incorporation or reduction of molecular oxygen"/>
    <property type="evidence" value="ECO:0007669"/>
    <property type="project" value="InterPro"/>
</dbReference>
<evidence type="ECO:0000313" key="10">
    <source>
        <dbReference type="EMBL" id="CAI2171285.1"/>
    </source>
</evidence>
<dbReference type="InterPro" id="IPR017972">
    <property type="entry name" value="Cyt_P450_CS"/>
</dbReference>
<evidence type="ECO:0000256" key="3">
    <source>
        <dbReference type="ARBA" id="ARBA00022723"/>
    </source>
</evidence>
<name>A0A9W4SIQ5_9GLOM</name>
<comment type="caution">
    <text evidence="10">The sequence shown here is derived from an EMBL/GenBank/DDBJ whole genome shotgun (WGS) entry which is preliminary data.</text>
</comment>
<dbReference type="InterPro" id="IPR001128">
    <property type="entry name" value="Cyt_P450"/>
</dbReference>
<feature type="binding site" description="axial binding residue" evidence="7">
    <location>
        <position position="433"/>
    </location>
    <ligand>
        <name>heme</name>
        <dbReference type="ChEBI" id="CHEBI:30413"/>
    </ligand>
    <ligandPart>
        <name>Fe</name>
        <dbReference type="ChEBI" id="CHEBI:18248"/>
    </ligandPart>
</feature>
<evidence type="ECO:0000256" key="8">
    <source>
        <dbReference type="RuleBase" id="RU000461"/>
    </source>
</evidence>
<dbReference type="GO" id="GO:0004497">
    <property type="term" value="F:monooxygenase activity"/>
    <property type="evidence" value="ECO:0007669"/>
    <property type="project" value="UniProtKB-KW"/>
</dbReference>
<evidence type="ECO:0000256" key="4">
    <source>
        <dbReference type="ARBA" id="ARBA00023002"/>
    </source>
</evidence>
<protein>
    <submittedName>
        <fullName evidence="10">10396_t:CDS:1</fullName>
    </submittedName>
</protein>
<dbReference type="PANTHER" id="PTHR24291">
    <property type="entry name" value="CYTOCHROME P450 FAMILY 4"/>
    <property type="match status" value="1"/>
</dbReference>